<name>A0ABU2N753_9PSEU</name>
<dbReference type="Pfam" id="PF12802">
    <property type="entry name" value="MarR_2"/>
    <property type="match status" value="1"/>
</dbReference>
<comment type="caution">
    <text evidence="2">The sequence shown here is derived from an EMBL/GenBank/DDBJ whole genome shotgun (WGS) entry which is preliminary data.</text>
</comment>
<dbReference type="InterPro" id="IPR039422">
    <property type="entry name" value="MarR/SlyA-like"/>
</dbReference>
<keyword evidence="3" id="KW-1185">Reference proteome</keyword>
<dbReference type="SUPFAM" id="SSF46785">
    <property type="entry name" value="Winged helix' DNA-binding domain"/>
    <property type="match status" value="1"/>
</dbReference>
<accession>A0ABU2N753</accession>
<organism evidence="2 3">
    <name type="scientific">Pseudonocardia charpentierae</name>
    <dbReference type="NCBI Taxonomy" id="3075545"/>
    <lineage>
        <taxon>Bacteria</taxon>
        <taxon>Bacillati</taxon>
        <taxon>Actinomycetota</taxon>
        <taxon>Actinomycetes</taxon>
        <taxon>Pseudonocardiales</taxon>
        <taxon>Pseudonocardiaceae</taxon>
        <taxon>Pseudonocardia</taxon>
    </lineage>
</organism>
<dbReference type="PANTHER" id="PTHR33164:SF99">
    <property type="entry name" value="MARR FAMILY REGULATORY PROTEIN"/>
    <property type="match status" value="1"/>
</dbReference>
<dbReference type="SMART" id="SM00347">
    <property type="entry name" value="HTH_MARR"/>
    <property type="match status" value="1"/>
</dbReference>
<dbReference type="InterPro" id="IPR000835">
    <property type="entry name" value="HTH_MarR-typ"/>
</dbReference>
<evidence type="ECO:0000313" key="3">
    <source>
        <dbReference type="Proteomes" id="UP001183202"/>
    </source>
</evidence>
<dbReference type="RefSeq" id="WP_311555810.1">
    <property type="nucleotide sequence ID" value="NZ_JAVREJ010000005.1"/>
</dbReference>
<sequence length="158" mass="16702">MSGEAEQLYAVLRYVRPLHLVAARAVTHALAGEHVTMGVRAVLEVLSGQGAQPVPAIGRALSMPRQVVQRLCDQALELGLVDTAPNPAHRRSRLITLTDAGRAAFERLHAVELRNLGEIAADLAPDDVAAALRVLDALTTGLARFAPAGASTVTEEFA</sequence>
<dbReference type="Proteomes" id="UP001183202">
    <property type="component" value="Unassembled WGS sequence"/>
</dbReference>
<dbReference type="PROSITE" id="PS50995">
    <property type="entry name" value="HTH_MARR_2"/>
    <property type="match status" value="1"/>
</dbReference>
<dbReference type="InterPro" id="IPR036388">
    <property type="entry name" value="WH-like_DNA-bd_sf"/>
</dbReference>
<proteinExistence type="predicted"/>
<dbReference type="Gene3D" id="1.10.10.10">
    <property type="entry name" value="Winged helix-like DNA-binding domain superfamily/Winged helix DNA-binding domain"/>
    <property type="match status" value="1"/>
</dbReference>
<evidence type="ECO:0000259" key="1">
    <source>
        <dbReference type="PROSITE" id="PS50995"/>
    </source>
</evidence>
<dbReference type="InterPro" id="IPR036390">
    <property type="entry name" value="WH_DNA-bd_sf"/>
</dbReference>
<gene>
    <name evidence="2" type="ORF">RM445_09610</name>
</gene>
<dbReference type="PANTHER" id="PTHR33164">
    <property type="entry name" value="TRANSCRIPTIONAL REGULATOR, MARR FAMILY"/>
    <property type="match status" value="1"/>
</dbReference>
<protein>
    <submittedName>
        <fullName evidence="2">MarR family transcriptional regulator</fullName>
    </submittedName>
</protein>
<dbReference type="EMBL" id="JAVREJ010000005">
    <property type="protein sequence ID" value="MDT0349775.1"/>
    <property type="molecule type" value="Genomic_DNA"/>
</dbReference>
<feature type="domain" description="HTH marR-type" evidence="1">
    <location>
        <begin position="4"/>
        <end position="140"/>
    </location>
</feature>
<reference evidence="3" key="1">
    <citation type="submission" date="2023-07" db="EMBL/GenBank/DDBJ databases">
        <title>30 novel species of actinomycetes from the DSMZ collection.</title>
        <authorList>
            <person name="Nouioui I."/>
        </authorList>
    </citation>
    <scope>NUCLEOTIDE SEQUENCE [LARGE SCALE GENOMIC DNA]</scope>
    <source>
        <strain evidence="3">DSM 45834</strain>
    </source>
</reference>
<evidence type="ECO:0000313" key="2">
    <source>
        <dbReference type="EMBL" id="MDT0349775.1"/>
    </source>
</evidence>